<evidence type="ECO:0000256" key="1">
    <source>
        <dbReference type="ARBA" id="ARBA00023015"/>
    </source>
</evidence>
<organism evidence="5 6">
    <name type="scientific">Paroceanicella profunda</name>
    <dbReference type="NCBI Taxonomy" id="2579971"/>
    <lineage>
        <taxon>Bacteria</taxon>
        <taxon>Pseudomonadati</taxon>
        <taxon>Pseudomonadota</taxon>
        <taxon>Alphaproteobacteria</taxon>
        <taxon>Rhodobacterales</taxon>
        <taxon>Paracoccaceae</taxon>
        <taxon>Paroceanicella</taxon>
    </lineage>
</organism>
<proteinExistence type="predicted"/>
<dbReference type="PRINTS" id="PR00598">
    <property type="entry name" value="HTHMARR"/>
</dbReference>
<protein>
    <submittedName>
        <fullName evidence="5">Winged helix-turn-helix transcriptional regulator</fullName>
    </submittedName>
</protein>
<dbReference type="KEGG" id="ppru:FDP22_18430"/>
<dbReference type="Gene3D" id="1.10.10.10">
    <property type="entry name" value="Winged helix-like DNA-binding domain superfamily/Winged helix DNA-binding domain"/>
    <property type="match status" value="1"/>
</dbReference>
<geneLocation type="plasmid" evidence="6">
    <name>pd4m1a</name>
</geneLocation>
<dbReference type="InterPro" id="IPR023187">
    <property type="entry name" value="Tscrpt_reg_MarR-type_CS"/>
</dbReference>
<evidence type="ECO:0000259" key="4">
    <source>
        <dbReference type="PROSITE" id="PS50995"/>
    </source>
</evidence>
<dbReference type="EMBL" id="CP040819">
    <property type="protein sequence ID" value="QDL93863.1"/>
    <property type="molecule type" value="Genomic_DNA"/>
</dbReference>
<evidence type="ECO:0000313" key="5">
    <source>
        <dbReference type="EMBL" id="QDL93863.1"/>
    </source>
</evidence>
<dbReference type="InterPro" id="IPR036388">
    <property type="entry name" value="WH-like_DNA-bd_sf"/>
</dbReference>
<dbReference type="GO" id="GO:0003677">
    <property type="term" value="F:DNA binding"/>
    <property type="evidence" value="ECO:0007669"/>
    <property type="project" value="UniProtKB-KW"/>
</dbReference>
<reference evidence="5 6" key="1">
    <citation type="submission" date="2019-06" db="EMBL/GenBank/DDBJ databases">
        <title>Genome sequence of Rhodobacteraceae bacterium D4M1.</title>
        <authorList>
            <person name="Cao J."/>
        </authorList>
    </citation>
    <scope>NUCLEOTIDE SEQUENCE [LARGE SCALE GENOMIC DNA]</scope>
    <source>
        <strain evidence="5 6">D4M1</strain>
        <plasmid evidence="6">pd4m1a</plasmid>
    </source>
</reference>
<keyword evidence="5" id="KW-0614">Plasmid</keyword>
<dbReference type="PANTHER" id="PTHR42756">
    <property type="entry name" value="TRANSCRIPTIONAL REGULATOR, MARR"/>
    <property type="match status" value="1"/>
</dbReference>
<keyword evidence="3" id="KW-0804">Transcription</keyword>
<dbReference type="Pfam" id="PF12802">
    <property type="entry name" value="MarR_2"/>
    <property type="match status" value="1"/>
</dbReference>
<feature type="domain" description="HTH marR-type" evidence="4">
    <location>
        <begin position="10"/>
        <end position="143"/>
    </location>
</feature>
<dbReference type="InterPro" id="IPR036390">
    <property type="entry name" value="WH_DNA-bd_sf"/>
</dbReference>
<dbReference type="AlphaFoldDB" id="A0A5B8G4J4"/>
<sequence>MSQMNSFDLDEFLPYQLAVLASRISAEYAEIYGKRFGLSLAEWRMLAHLATAEKVSTREVYKRVDLDKTQVSRAAARLELTGLIEKARSATDRRLVEMSLTEKGRTLMQEITPIARAFEAEVVARFAPGDGAEFRRLVTTALAVSSGDGTR</sequence>
<dbReference type="SUPFAM" id="SSF46785">
    <property type="entry name" value="Winged helix' DNA-binding domain"/>
    <property type="match status" value="1"/>
</dbReference>
<dbReference type="Proteomes" id="UP000305888">
    <property type="component" value="Plasmid pD4M1A"/>
</dbReference>
<dbReference type="PROSITE" id="PS50995">
    <property type="entry name" value="HTH_MARR_2"/>
    <property type="match status" value="1"/>
</dbReference>
<keyword evidence="2" id="KW-0238">DNA-binding</keyword>
<keyword evidence="6" id="KW-1185">Reference proteome</keyword>
<dbReference type="OrthoDB" id="8906692at2"/>
<dbReference type="PANTHER" id="PTHR42756:SF1">
    <property type="entry name" value="TRANSCRIPTIONAL REPRESSOR OF EMRAB OPERON"/>
    <property type="match status" value="1"/>
</dbReference>
<name>A0A5B8G4J4_9RHOB</name>
<evidence type="ECO:0000256" key="3">
    <source>
        <dbReference type="ARBA" id="ARBA00023163"/>
    </source>
</evidence>
<evidence type="ECO:0000256" key="2">
    <source>
        <dbReference type="ARBA" id="ARBA00023125"/>
    </source>
</evidence>
<accession>A0A5B8G4J4</accession>
<dbReference type="InterPro" id="IPR000835">
    <property type="entry name" value="HTH_MarR-typ"/>
</dbReference>
<evidence type="ECO:0000313" key="6">
    <source>
        <dbReference type="Proteomes" id="UP000305888"/>
    </source>
</evidence>
<dbReference type="SMART" id="SM00347">
    <property type="entry name" value="HTH_MARR"/>
    <property type="match status" value="1"/>
</dbReference>
<keyword evidence="1" id="KW-0805">Transcription regulation</keyword>
<dbReference type="GO" id="GO:0003700">
    <property type="term" value="F:DNA-binding transcription factor activity"/>
    <property type="evidence" value="ECO:0007669"/>
    <property type="project" value="InterPro"/>
</dbReference>
<dbReference type="PROSITE" id="PS01117">
    <property type="entry name" value="HTH_MARR_1"/>
    <property type="match status" value="1"/>
</dbReference>
<gene>
    <name evidence="5" type="ORF">FDP22_18430</name>
</gene>